<evidence type="ECO:0000256" key="1">
    <source>
        <dbReference type="ARBA" id="ARBA00006611"/>
    </source>
</evidence>
<keyword evidence="5" id="KW-0540">Nuclease</keyword>
<accession>A0A3A6QBT9</accession>
<dbReference type="Gene3D" id="3.40.50.300">
    <property type="entry name" value="P-loop containing nucleotide triphosphate hydrolases"/>
    <property type="match status" value="1"/>
</dbReference>
<dbReference type="GO" id="GO:0005524">
    <property type="term" value="F:ATP binding"/>
    <property type="evidence" value="ECO:0007669"/>
    <property type="project" value="UniProtKB-KW"/>
</dbReference>
<evidence type="ECO:0000313" key="5">
    <source>
        <dbReference type="EMBL" id="RJX65861.1"/>
    </source>
</evidence>
<dbReference type="CDD" id="cd01129">
    <property type="entry name" value="PulE-GspE-like"/>
    <property type="match status" value="1"/>
</dbReference>
<name>A0A3A6QBT9_9VIBR</name>
<dbReference type="GO" id="GO:0004527">
    <property type="term" value="F:exonuclease activity"/>
    <property type="evidence" value="ECO:0007669"/>
    <property type="project" value="UniProtKB-KW"/>
</dbReference>
<dbReference type="Proteomes" id="UP000273252">
    <property type="component" value="Unassembled WGS sequence"/>
</dbReference>
<dbReference type="EMBL" id="QVMU01000031">
    <property type="protein sequence ID" value="RJX65861.1"/>
    <property type="molecule type" value="Genomic_DNA"/>
</dbReference>
<keyword evidence="5" id="KW-0269">Exonuclease</keyword>
<sequence>MNHSNVVVSDQLKSLYFTHQNAVLLDDGTLLTSDYDSAAIALIKKHIIEQNKEYPELLGVVIRVEKTDTSTIAEKIESLSTKGVQFQMQNDDISTIGKDAKNLLQLAVKRGVSDIHIELYGHETRIMARVDGRMVELQKTIPEYNYGLTLISYLINQLGKDQDSDFSPKAKNNCRIEIDLIAPDKNSDGKVIEVERETRWRVSYIPAQNNGGQLSLRWSNKNTKIPLLEELGWEAGHIETIRRFLNSAFGALLFAGQVGSGKSTSIAAMLNEMKNTGRSINTLEDPVEFDIGVIQTSVKSTEELNDLIKLLLRHDVDIEMHGELRDQEGAMAACRKAETGQLMFSTIHTSSAVGIAHTLNQQMKIPLALITAPELMKMWVYQTLVRMLCPLCSLSLEEASLIWSEPEKKQFKEWSERNQINQASSKMRFRNPSGCKCCHEGEKDRTSLVEMIVLDDEDRQFIIKEDYISWVKALKKKGYKTVLDHANLKISRGEIDIFTAAERVNGLFERSTDSIYDSFFTAIDAPVDNHSDDEEVVPC</sequence>
<proteinExistence type="inferred from homology"/>
<reference evidence="5 6" key="1">
    <citation type="submission" date="2018-08" db="EMBL/GenBank/DDBJ databases">
        <title>Vibrio isolated from the Eastern China Marginal Seas.</title>
        <authorList>
            <person name="Li Y."/>
        </authorList>
    </citation>
    <scope>NUCLEOTIDE SEQUENCE [LARGE SCALE GENOMIC DNA]</scope>
    <source>
        <strain evidence="5 6">BEI233</strain>
    </source>
</reference>
<keyword evidence="6" id="KW-1185">Reference proteome</keyword>
<dbReference type="AlphaFoldDB" id="A0A3A6QBT9"/>
<evidence type="ECO:0000256" key="3">
    <source>
        <dbReference type="ARBA" id="ARBA00022840"/>
    </source>
</evidence>
<dbReference type="SUPFAM" id="SSF52540">
    <property type="entry name" value="P-loop containing nucleoside triphosphate hydrolases"/>
    <property type="match status" value="1"/>
</dbReference>
<dbReference type="Pfam" id="PF00437">
    <property type="entry name" value="T2SSE"/>
    <property type="match status" value="1"/>
</dbReference>
<evidence type="ECO:0000256" key="2">
    <source>
        <dbReference type="ARBA" id="ARBA00022741"/>
    </source>
</evidence>
<organism evidence="5 6">
    <name type="scientific">Vibrio sinensis</name>
    <dbReference type="NCBI Taxonomy" id="2302434"/>
    <lineage>
        <taxon>Bacteria</taxon>
        <taxon>Pseudomonadati</taxon>
        <taxon>Pseudomonadota</taxon>
        <taxon>Gammaproteobacteria</taxon>
        <taxon>Vibrionales</taxon>
        <taxon>Vibrionaceae</taxon>
        <taxon>Vibrio</taxon>
    </lineage>
</organism>
<dbReference type="OrthoDB" id="5790493at2"/>
<feature type="domain" description="Bacterial type II secretion system protein E" evidence="4">
    <location>
        <begin position="91"/>
        <end position="495"/>
    </location>
</feature>
<keyword evidence="5" id="KW-0378">Hydrolase</keyword>
<dbReference type="PANTHER" id="PTHR30258">
    <property type="entry name" value="TYPE II SECRETION SYSTEM PROTEIN GSPE-RELATED"/>
    <property type="match status" value="1"/>
</dbReference>
<comment type="similarity">
    <text evidence="1">Belongs to the GSP E family.</text>
</comment>
<keyword evidence="3" id="KW-0067">ATP-binding</keyword>
<comment type="caution">
    <text evidence="5">The sequence shown here is derived from an EMBL/GenBank/DDBJ whole genome shotgun (WGS) entry which is preliminary data.</text>
</comment>
<keyword evidence="2" id="KW-0547">Nucleotide-binding</keyword>
<dbReference type="Gene3D" id="3.30.450.90">
    <property type="match status" value="1"/>
</dbReference>
<protein>
    <submittedName>
        <fullName evidence="5">Exonuclease SbcC</fullName>
    </submittedName>
</protein>
<evidence type="ECO:0000259" key="4">
    <source>
        <dbReference type="Pfam" id="PF00437"/>
    </source>
</evidence>
<evidence type="ECO:0000313" key="6">
    <source>
        <dbReference type="Proteomes" id="UP000273252"/>
    </source>
</evidence>
<dbReference type="PANTHER" id="PTHR30258:SF2">
    <property type="entry name" value="COMG OPERON PROTEIN 1"/>
    <property type="match status" value="1"/>
</dbReference>
<dbReference type="InterPro" id="IPR027417">
    <property type="entry name" value="P-loop_NTPase"/>
</dbReference>
<dbReference type="InterPro" id="IPR001482">
    <property type="entry name" value="T2SS/T4SS_dom"/>
</dbReference>
<dbReference type="GO" id="GO:0016887">
    <property type="term" value="F:ATP hydrolysis activity"/>
    <property type="evidence" value="ECO:0007669"/>
    <property type="project" value="TreeGrafter"/>
</dbReference>
<dbReference type="GO" id="GO:0005886">
    <property type="term" value="C:plasma membrane"/>
    <property type="evidence" value="ECO:0007669"/>
    <property type="project" value="TreeGrafter"/>
</dbReference>
<gene>
    <name evidence="5" type="ORF">DZ860_21110</name>
</gene>
<dbReference type="RefSeq" id="WP_120034983.1">
    <property type="nucleotide sequence ID" value="NZ_QVMU01000031.1"/>
</dbReference>